<dbReference type="AlphaFoldDB" id="A0A2U3DTZ8"/>
<sequence length="676" mass="73086">MRFGGLAWMKVALKKRIHPYRPTSRQFIKVAAPFADGPPRTSPSGTVPTYLHRFAQRHLDKHSVPERACGRPIRHFDAGRSSPWGPSTLRTYEYGPFPTMASPTRVCSNPRPDEARPPVPRPSLTIAGAPLPSSSCSCVPPSLHIAYPPRRVVVSLSERAAQRQSQASIHCEAKRLTFFATQRHAALAMLFKKHKAALAEHRRAAVPNEKDTSSLDDASLPREAPGVLVADDNGTAAPPANIFDDGSNGKTYRTLTRWDTILVLVTNQVGLGILSLPKILLTLGLVPGVIAILGLGVVSFYTAFELLQFWRAHPHCVNMVDMARVVGGRPLEVIVGVSLLVKICMTCGSATVTIAVALNTMSGHALCTVGFAGVAAIACWLLCLPRTFKFVSQTGVPSTVSILAAVLIVIISLGVAGAPKNAPPGWDKEIVVVGNPSFREGVGACLKVCYAYAGNVGFVSYMAEMKDPSRDFVPALSILQVASVILYLVTAVAIYCLSGQYTTSPALGSAPLIPAKVAYGIVLPALLSTGLVFGHTAIKYMYVVAMRAMKRTQQMTDNSARSWTTWVVCGTLFWGVSFVLANAIPIFDSILSIASATFIAWFTFGISGVFWYHRNWQEKFRRRNIFLAVVNALLILQSLFMNGVGLWSAVQGLIDIFNDKENKIGGAFTCADNSIF</sequence>
<feature type="transmembrane region" description="Helical" evidence="6">
    <location>
        <begin position="331"/>
        <end position="357"/>
    </location>
</feature>
<keyword evidence="4 6" id="KW-1133">Transmembrane helix</keyword>
<feature type="transmembrane region" description="Helical" evidence="6">
    <location>
        <begin position="517"/>
        <end position="542"/>
    </location>
</feature>
<gene>
    <name evidence="8" type="ORF">PCL_06697</name>
</gene>
<dbReference type="InterPro" id="IPR013057">
    <property type="entry name" value="AA_transpt_TM"/>
</dbReference>
<comment type="subcellular location">
    <subcellularLocation>
        <location evidence="1">Membrane</location>
        <topology evidence="1">Multi-pass membrane protein</topology>
    </subcellularLocation>
</comment>
<evidence type="ECO:0000256" key="5">
    <source>
        <dbReference type="ARBA" id="ARBA00023136"/>
    </source>
</evidence>
<comment type="caution">
    <text evidence="8">The sequence shown here is derived from an EMBL/GenBank/DDBJ whole genome shotgun (WGS) entry which is preliminary data.</text>
</comment>
<keyword evidence="3 6" id="KW-0812">Transmembrane</keyword>
<feature type="transmembrane region" description="Helical" evidence="6">
    <location>
        <begin position="363"/>
        <end position="384"/>
    </location>
</feature>
<protein>
    <recommendedName>
        <fullName evidence="7">Amino acid transporter transmembrane domain-containing protein</fullName>
    </recommendedName>
</protein>
<feature type="transmembrane region" description="Helical" evidence="6">
    <location>
        <begin position="286"/>
        <end position="310"/>
    </location>
</feature>
<evidence type="ECO:0000256" key="2">
    <source>
        <dbReference type="ARBA" id="ARBA00008066"/>
    </source>
</evidence>
<feature type="transmembrane region" description="Helical" evidence="6">
    <location>
        <begin position="563"/>
        <end position="584"/>
    </location>
</feature>
<evidence type="ECO:0000313" key="9">
    <source>
        <dbReference type="Proteomes" id="UP000245956"/>
    </source>
</evidence>
<dbReference type="GO" id="GO:0016020">
    <property type="term" value="C:membrane"/>
    <property type="evidence" value="ECO:0007669"/>
    <property type="project" value="UniProtKB-SubCell"/>
</dbReference>
<dbReference type="PANTHER" id="PTHR22950:SF479">
    <property type="entry name" value="AMINO ACID TRANSPORTER (EUROFUNG)-RELATED"/>
    <property type="match status" value="1"/>
</dbReference>
<feature type="transmembrane region" description="Helical" evidence="6">
    <location>
        <begin position="590"/>
        <end position="613"/>
    </location>
</feature>
<evidence type="ECO:0000259" key="7">
    <source>
        <dbReference type="Pfam" id="PF01490"/>
    </source>
</evidence>
<evidence type="ECO:0000256" key="6">
    <source>
        <dbReference type="SAM" id="Phobius"/>
    </source>
</evidence>
<organism evidence="8 9">
    <name type="scientific">Purpureocillium lilacinum</name>
    <name type="common">Paecilomyces lilacinus</name>
    <dbReference type="NCBI Taxonomy" id="33203"/>
    <lineage>
        <taxon>Eukaryota</taxon>
        <taxon>Fungi</taxon>
        <taxon>Dikarya</taxon>
        <taxon>Ascomycota</taxon>
        <taxon>Pezizomycotina</taxon>
        <taxon>Sordariomycetes</taxon>
        <taxon>Hypocreomycetidae</taxon>
        <taxon>Hypocreales</taxon>
        <taxon>Ophiocordycipitaceae</taxon>
        <taxon>Purpureocillium</taxon>
    </lineage>
</organism>
<reference evidence="8 9" key="1">
    <citation type="journal article" date="2016" name="Front. Microbiol.">
        <title>Genome and transcriptome sequences reveal the specific parasitism of the nematophagous Purpureocillium lilacinum 36-1.</title>
        <authorList>
            <person name="Xie J."/>
            <person name="Li S."/>
            <person name="Mo C."/>
            <person name="Xiao X."/>
            <person name="Peng D."/>
            <person name="Wang G."/>
            <person name="Xiao Y."/>
        </authorList>
    </citation>
    <scope>NUCLEOTIDE SEQUENCE [LARGE SCALE GENOMIC DNA]</scope>
    <source>
        <strain evidence="8 9">36-1</strain>
    </source>
</reference>
<dbReference type="GO" id="GO:0015179">
    <property type="term" value="F:L-amino acid transmembrane transporter activity"/>
    <property type="evidence" value="ECO:0007669"/>
    <property type="project" value="TreeGrafter"/>
</dbReference>
<dbReference type="Proteomes" id="UP000245956">
    <property type="component" value="Unassembled WGS sequence"/>
</dbReference>
<accession>A0A2U3DTZ8</accession>
<comment type="similarity">
    <text evidence="2">Belongs to the amino acid/polyamine transporter 2 family.</text>
</comment>
<evidence type="ECO:0000256" key="1">
    <source>
        <dbReference type="ARBA" id="ARBA00004141"/>
    </source>
</evidence>
<feature type="transmembrane region" description="Helical" evidence="6">
    <location>
        <begin position="625"/>
        <end position="650"/>
    </location>
</feature>
<dbReference type="Pfam" id="PF01490">
    <property type="entry name" value="Aa_trans"/>
    <property type="match status" value="1"/>
</dbReference>
<proteinExistence type="inferred from homology"/>
<evidence type="ECO:0000256" key="4">
    <source>
        <dbReference type="ARBA" id="ARBA00022989"/>
    </source>
</evidence>
<dbReference type="EMBL" id="LCWV01000030">
    <property type="protein sequence ID" value="PWI65726.1"/>
    <property type="molecule type" value="Genomic_DNA"/>
</dbReference>
<dbReference type="PANTHER" id="PTHR22950">
    <property type="entry name" value="AMINO ACID TRANSPORTER"/>
    <property type="match status" value="1"/>
</dbReference>
<dbReference type="Gene3D" id="1.20.1740.10">
    <property type="entry name" value="Amino acid/polyamine transporter I"/>
    <property type="match status" value="1"/>
</dbReference>
<keyword evidence="5 6" id="KW-0472">Membrane</keyword>
<name>A0A2U3DTZ8_PURLI</name>
<feature type="transmembrane region" description="Helical" evidence="6">
    <location>
        <begin position="441"/>
        <end position="463"/>
    </location>
</feature>
<feature type="transmembrane region" description="Helical" evidence="6">
    <location>
        <begin position="396"/>
        <end position="418"/>
    </location>
</feature>
<evidence type="ECO:0000313" key="8">
    <source>
        <dbReference type="EMBL" id="PWI65726.1"/>
    </source>
</evidence>
<feature type="transmembrane region" description="Helical" evidence="6">
    <location>
        <begin position="475"/>
        <end position="497"/>
    </location>
</feature>
<feature type="domain" description="Amino acid transporter transmembrane" evidence="7">
    <location>
        <begin position="254"/>
        <end position="647"/>
    </location>
</feature>
<evidence type="ECO:0000256" key="3">
    <source>
        <dbReference type="ARBA" id="ARBA00022692"/>
    </source>
</evidence>